<sequence>MVLWYQEDLMATFTPIKIDPATDRLVADAAHILGRTKKDIVSAAVREFIDAHHAELEVGVAATARRLATAPGAGVRPLRSRLNANREELLTELGRLGASNVRVFGSVARGDESATSDIDLLVDLTEDVGMFGLGSMRSAAERILDAPVDIVPASSLKPDVADAALREARPV</sequence>
<organism evidence="11 12">
    <name type="scientific">Agromyces flavus</name>
    <dbReference type="NCBI Taxonomy" id="589382"/>
    <lineage>
        <taxon>Bacteria</taxon>
        <taxon>Bacillati</taxon>
        <taxon>Actinomycetota</taxon>
        <taxon>Actinomycetes</taxon>
        <taxon>Micrococcales</taxon>
        <taxon>Microbacteriaceae</taxon>
        <taxon>Agromyces</taxon>
    </lineage>
</organism>
<keyword evidence="4" id="KW-0548">Nucleotidyltransferase</keyword>
<keyword evidence="2" id="KW-1277">Toxin-antitoxin system</keyword>
<evidence type="ECO:0000313" key="11">
    <source>
        <dbReference type="EMBL" id="MCP2367376.1"/>
    </source>
</evidence>
<dbReference type="PANTHER" id="PTHR33571:SF12">
    <property type="entry name" value="BSL3053 PROTEIN"/>
    <property type="match status" value="1"/>
</dbReference>
<evidence type="ECO:0000256" key="7">
    <source>
        <dbReference type="ARBA" id="ARBA00022840"/>
    </source>
</evidence>
<keyword evidence="3" id="KW-0808">Transferase</keyword>
<accession>A0ABT1KKG4</accession>
<comment type="cofactor">
    <cofactor evidence="1">
        <name>Mg(2+)</name>
        <dbReference type="ChEBI" id="CHEBI:18420"/>
    </cofactor>
</comment>
<evidence type="ECO:0000313" key="12">
    <source>
        <dbReference type="Proteomes" id="UP000893823"/>
    </source>
</evidence>
<evidence type="ECO:0000256" key="3">
    <source>
        <dbReference type="ARBA" id="ARBA00022679"/>
    </source>
</evidence>
<dbReference type="Proteomes" id="UP000893823">
    <property type="component" value="Unassembled WGS sequence"/>
</dbReference>
<evidence type="ECO:0000256" key="4">
    <source>
        <dbReference type="ARBA" id="ARBA00022695"/>
    </source>
</evidence>
<dbReference type="InterPro" id="IPR043519">
    <property type="entry name" value="NT_sf"/>
</dbReference>
<dbReference type="PANTHER" id="PTHR33571">
    <property type="entry name" value="SSL8005 PROTEIN"/>
    <property type="match status" value="1"/>
</dbReference>
<dbReference type="EMBL" id="SODL02000002">
    <property type="protein sequence ID" value="MCP2367376.1"/>
    <property type="molecule type" value="Genomic_DNA"/>
</dbReference>
<protein>
    <submittedName>
        <fullName evidence="11">Nucleotidyltransferase/putative transcriptional regulator</fullName>
    </submittedName>
</protein>
<evidence type="ECO:0000256" key="2">
    <source>
        <dbReference type="ARBA" id="ARBA00022649"/>
    </source>
</evidence>
<name>A0ABT1KKG4_9MICO</name>
<keyword evidence="12" id="KW-1185">Reference proteome</keyword>
<dbReference type="InterPro" id="IPR052038">
    <property type="entry name" value="Type-VII_TA_antitoxin"/>
</dbReference>
<evidence type="ECO:0000256" key="8">
    <source>
        <dbReference type="ARBA" id="ARBA00022842"/>
    </source>
</evidence>
<evidence type="ECO:0000259" key="10">
    <source>
        <dbReference type="Pfam" id="PF01909"/>
    </source>
</evidence>
<feature type="domain" description="Polymerase nucleotidyl transferase" evidence="10">
    <location>
        <begin position="88"/>
        <end position="169"/>
    </location>
</feature>
<reference evidence="11" key="1">
    <citation type="submission" date="2022-06" db="EMBL/GenBank/DDBJ databases">
        <title>Genomic Encyclopedia of Type Strains, Phase III (KMG-III): the genomes of soil and plant-associated and newly described type strains.</title>
        <authorList>
            <person name="Whitman W."/>
        </authorList>
    </citation>
    <scope>NUCLEOTIDE SEQUENCE</scope>
    <source>
        <strain evidence="11">CPCC 202695</strain>
    </source>
</reference>
<comment type="caution">
    <text evidence="11">The sequence shown here is derived from an EMBL/GenBank/DDBJ whole genome shotgun (WGS) entry which is preliminary data.</text>
</comment>
<keyword evidence="5" id="KW-0479">Metal-binding</keyword>
<evidence type="ECO:0000256" key="1">
    <source>
        <dbReference type="ARBA" id="ARBA00001946"/>
    </source>
</evidence>
<comment type="similarity">
    <text evidence="9">Belongs to the MntA antitoxin family.</text>
</comment>
<dbReference type="SUPFAM" id="SSF81301">
    <property type="entry name" value="Nucleotidyltransferase"/>
    <property type="match status" value="1"/>
</dbReference>
<keyword evidence="8" id="KW-0460">Magnesium</keyword>
<evidence type="ECO:0000256" key="6">
    <source>
        <dbReference type="ARBA" id="ARBA00022741"/>
    </source>
</evidence>
<dbReference type="RefSeq" id="WP_197675508.1">
    <property type="nucleotide sequence ID" value="NZ_JBHSOY010000003.1"/>
</dbReference>
<evidence type="ECO:0000256" key="9">
    <source>
        <dbReference type="ARBA" id="ARBA00038276"/>
    </source>
</evidence>
<keyword evidence="7" id="KW-0067">ATP-binding</keyword>
<dbReference type="Gene3D" id="3.30.460.10">
    <property type="entry name" value="Beta Polymerase, domain 2"/>
    <property type="match status" value="1"/>
</dbReference>
<gene>
    <name evidence="11" type="ORF">BCL57_001530</name>
</gene>
<dbReference type="InterPro" id="IPR002934">
    <property type="entry name" value="Polymerase_NTP_transf_dom"/>
</dbReference>
<dbReference type="Pfam" id="PF01909">
    <property type="entry name" value="NTP_transf_2"/>
    <property type="match status" value="1"/>
</dbReference>
<proteinExistence type="inferred from homology"/>
<keyword evidence="6" id="KW-0547">Nucleotide-binding</keyword>
<dbReference type="CDD" id="cd05403">
    <property type="entry name" value="NT_KNTase_like"/>
    <property type="match status" value="1"/>
</dbReference>
<evidence type="ECO:0000256" key="5">
    <source>
        <dbReference type="ARBA" id="ARBA00022723"/>
    </source>
</evidence>